<evidence type="ECO:0000256" key="9">
    <source>
        <dbReference type="ARBA" id="ARBA00023170"/>
    </source>
</evidence>
<dbReference type="PANTHER" id="PTHR22722:SF14">
    <property type="entry name" value="MEGALIN, ISOFORM A"/>
    <property type="match status" value="1"/>
</dbReference>
<feature type="disulfide bond" evidence="12">
    <location>
        <begin position="554"/>
        <end position="569"/>
    </location>
</feature>
<keyword evidence="2 11" id="KW-0245">EGF-like domain</keyword>
<feature type="domain" description="EGF-like" evidence="15">
    <location>
        <begin position="570"/>
        <end position="609"/>
    </location>
</feature>
<dbReference type="InterPro" id="IPR049883">
    <property type="entry name" value="NOTCH1_EGF-like"/>
</dbReference>
<dbReference type="SMART" id="SM00192">
    <property type="entry name" value="LDLa"/>
    <property type="match status" value="22"/>
</dbReference>
<feature type="disulfide bond" evidence="12">
    <location>
        <begin position="341"/>
        <end position="359"/>
    </location>
</feature>
<gene>
    <name evidence="16" type="ORF">LAZ67_11002597</name>
</gene>
<dbReference type="SMART" id="SM00181">
    <property type="entry name" value="EGF"/>
    <property type="match status" value="9"/>
</dbReference>
<dbReference type="InterPro" id="IPR002172">
    <property type="entry name" value="LDrepeatLR_classA_rpt"/>
</dbReference>
<dbReference type="InterPro" id="IPR000152">
    <property type="entry name" value="EGF-type_Asp/Asn_hydroxyl_site"/>
</dbReference>
<feature type="disulfide bond" evidence="12">
    <location>
        <begin position="1594"/>
        <end position="1609"/>
    </location>
</feature>
<dbReference type="Gene3D" id="4.10.400.10">
    <property type="entry name" value="Low-density Lipoprotein Receptor"/>
    <property type="match status" value="22"/>
</dbReference>
<feature type="disulfide bond" evidence="12">
    <location>
        <begin position="486"/>
        <end position="504"/>
    </location>
</feature>
<dbReference type="PRINTS" id="PR00261">
    <property type="entry name" value="LDLRECEPTOR"/>
</dbReference>
<evidence type="ECO:0000256" key="4">
    <source>
        <dbReference type="ARBA" id="ARBA00022692"/>
    </source>
</evidence>
<evidence type="ECO:0000256" key="7">
    <source>
        <dbReference type="ARBA" id="ARBA00023136"/>
    </source>
</evidence>
<keyword evidence="7" id="KW-0472">Membrane</keyword>
<feature type="repeat" description="LDL-receptor class B" evidence="13">
    <location>
        <begin position="1303"/>
        <end position="1346"/>
    </location>
</feature>
<feature type="disulfide bond" evidence="12">
    <location>
        <begin position="16"/>
        <end position="31"/>
    </location>
</feature>
<dbReference type="SUPFAM" id="SSF57196">
    <property type="entry name" value="EGF/Laminin"/>
    <property type="match status" value="3"/>
</dbReference>
<evidence type="ECO:0000256" key="3">
    <source>
        <dbReference type="ARBA" id="ARBA00022583"/>
    </source>
</evidence>
<comment type="caution">
    <text evidence="11">Lacks conserved residue(s) required for the propagation of feature annotation.</text>
</comment>
<feature type="disulfide bond" evidence="12">
    <location>
        <begin position="1662"/>
        <end position="1680"/>
    </location>
</feature>
<name>A0ABY6L035_9ARAC</name>
<dbReference type="Pfam" id="PF00057">
    <property type="entry name" value="Ldl_recept_a"/>
    <property type="match status" value="22"/>
</dbReference>
<feature type="disulfide bond" evidence="12">
    <location>
        <begin position="535"/>
        <end position="547"/>
    </location>
</feature>
<feature type="disulfide bond" evidence="12">
    <location>
        <begin position="4"/>
        <end position="22"/>
    </location>
</feature>
<feature type="disulfide bond" evidence="11">
    <location>
        <begin position="574"/>
        <end position="584"/>
    </location>
</feature>
<feature type="disulfide bond" evidence="12">
    <location>
        <begin position="272"/>
        <end position="284"/>
    </location>
</feature>
<dbReference type="SUPFAM" id="SSF57184">
    <property type="entry name" value="Growth factor receptor domain"/>
    <property type="match status" value="1"/>
</dbReference>
<feature type="disulfide bond" evidence="12">
    <location>
        <begin position="1071"/>
        <end position="1086"/>
    </location>
</feature>
<dbReference type="CDD" id="cd00054">
    <property type="entry name" value="EGF_CA"/>
    <property type="match status" value="2"/>
</dbReference>
<dbReference type="InterPro" id="IPR001881">
    <property type="entry name" value="EGF-like_Ca-bd_dom"/>
</dbReference>
<keyword evidence="4" id="KW-0812">Transmembrane</keyword>
<feature type="repeat" description="LDL-receptor class B" evidence="13">
    <location>
        <begin position="830"/>
        <end position="876"/>
    </location>
</feature>
<feature type="disulfide bond" evidence="12">
    <location>
        <begin position="1655"/>
        <end position="1667"/>
    </location>
</feature>
<dbReference type="InterPro" id="IPR009030">
    <property type="entry name" value="Growth_fac_rcpt_cys_sf"/>
</dbReference>
<dbReference type="PANTHER" id="PTHR22722">
    <property type="entry name" value="LOW-DENSITY LIPOPROTEIN RECEPTOR-RELATED PROTEIN 2-RELATED"/>
    <property type="match status" value="1"/>
</dbReference>
<dbReference type="Pfam" id="PF14670">
    <property type="entry name" value="FXa_inhibition"/>
    <property type="match status" value="2"/>
</dbReference>
<dbReference type="SMART" id="SM00179">
    <property type="entry name" value="EGF_CA"/>
    <property type="match status" value="4"/>
</dbReference>
<keyword evidence="10" id="KW-0325">Glycoprotein</keyword>
<keyword evidence="6" id="KW-1133">Transmembrane helix</keyword>
<feature type="disulfide bond" evidence="12">
    <location>
        <begin position="334"/>
        <end position="346"/>
    </location>
</feature>
<feature type="disulfide bond" evidence="12">
    <location>
        <begin position="136"/>
        <end position="154"/>
    </location>
</feature>
<feature type="region of interest" description="Disordered" evidence="14">
    <location>
        <begin position="1800"/>
        <end position="1840"/>
    </location>
</feature>
<keyword evidence="8 11" id="KW-1015">Disulfide bond</keyword>
<feature type="repeat" description="LDL-receptor class B" evidence="13">
    <location>
        <begin position="743"/>
        <end position="785"/>
    </location>
</feature>
<dbReference type="InterPro" id="IPR011042">
    <property type="entry name" value="6-blade_b-propeller_TolB-like"/>
</dbReference>
<organism evidence="16 17">
    <name type="scientific">Cordylochernes scorpioides</name>
    <dbReference type="NCBI Taxonomy" id="51811"/>
    <lineage>
        <taxon>Eukaryota</taxon>
        <taxon>Metazoa</taxon>
        <taxon>Ecdysozoa</taxon>
        <taxon>Arthropoda</taxon>
        <taxon>Chelicerata</taxon>
        <taxon>Arachnida</taxon>
        <taxon>Pseudoscorpiones</taxon>
        <taxon>Cheliferoidea</taxon>
        <taxon>Chernetidae</taxon>
        <taxon>Cordylochernes</taxon>
    </lineage>
</organism>
<feature type="disulfide bond" evidence="12">
    <location>
        <begin position="1703"/>
        <end position="1721"/>
    </location>
</feature>
<dbReference type="PROSITE" id="PS00010">
    <property type="entry name" value="ASX_HYDROXYL"/>
    <property type="match status" value="4"/>
</dbReference>
<accession>A0ABY6L035</accession>
<feature type="disulfide bond" evidence="12">
    <location>
        <begin position="1756"/>
        <end position="1771"/>
    </location>
</feature>
<protein>
    <submittedName>
        <fullName evidence="16">LRP1B</fullName>
    </submittedName>
</protein>
<keyword evidence="17" id="KW-1185">Reference proteome</keyword>
<dbReference type="Proteomes" id="UP001235939">
    <property type="component" value="Chromosome 11"/>
</dbReference>
<feature type="disulfide bond" evidence="12">
    <location>
        <begin position="385"/>
        <end position="403"/>
    </location>
</feature>
<dbReference type="PROSITE" id="PS50068">
    <property type="entry name" value="LDLRA_2"/>
    <property type="match status" value="22"/>
</dbReference>
<feature type="disulfide bond" evidence="12">
    <location>
        <begin position="424"/>
        <end position="442"/>
    </location>
</feature>
<feature type="disulfide bond" evidence="12">
    <location>
        <begin position="397"/>
        <end position="412"/>
    </location>
</feature>
<feature type="disulfide bond" evidence="12">
    <location>
        <begin position="479"/>
        <end position="491"/>
    </location>
</feature>
<evidence type="ECO:0000256" key="5">
    <source>
        <dbReference type="ARBA" id="ARBA00022737"/>
    </source>
</evidence>
<dbReference type="Pfam" id="PF00058">
    <property type="entry name" value="Ldl_recept_b"/>
    <property type="match status" value="6"/>
</dbReference>
<dbReference type="PROSITE" id="PS01186">
    <property type="entry name" value="EGF_2"/>
    <property type="match status" value="4"/>
</dbReference>
<feature type="disulfide bond" evidence="12">
    <location>
        <begin position="52"/>
        <end position="67"/>
    </location>
</feature>
<feature type="disulfide bond" evidence="12">
    <location>
        <begin position="129"/>
        <end position="141"/>
    </location>
</feature>
<feature type="disulfide bond" evidence="12">
    <location>
        <begin position="173"/>
        <end position="185"/>
    </location>
</feature>
<dbReference type="CDD" id="cd00112">
    <property type="entry name" value="LDLa"/>
    <property type="match status" value="19"/>
</dbReference>
<keyword evidence="5" id="KW-0677">Repeat</keyword>
<dbReference type="SUPFAM" id="SSF57424">
    <property type="entry name" value="LDL receptor-like module"/>
    <property type="match status" value="21"/>
</dbReference>
<feature type="disulfide bond" evidence="12">
    <location>
        <begin position="180"/>
        <end position="198"/>
    </location>
</feature>
<dbReference type="InterPro" id="IPR023415">
    <property type="entry name" value="LDLR_class-A_CS"/>
</dbReference>
<keyword evidence="3" id="KW-0254">Endocytosis</keyword>
<evidence type="ECO:0000256" key="14">
    <source>
        <dbReference type="SAM" id="MobiDB-lite"/>
    </source>
</evidence>
<evidence type="ECO:0000256" key="6">
    <source>
        <dbReference type="ARBA" id="ARBA00022989"/>
    </source>
</evidence>
<feature type="disulfide bond" evidence="12">
    <location>
        <begin position="1696"/>
        <end position="1708"/>
    </location>
</feature>
<evidence type="ECO:0000259" key="15">
    <source>
        <dbReference type="PROSITE" id="PS50026"/>
    </source>
</evidence>
<feature type="repeat" description="LDL-receptor class B" evidence="13">
    <location>
        <begin position="786"/>
        <end position="829"/>
    </location>
</feature>
<feature type="disulfide bond" evidence="12">
    <location>
        <begin position="1027"/>
        <end position="1042"/>
    </location>
</feature>
<feature type="disulfide bond" evidence="12">
    <location>
        <begin position="1715"/>
        <end position="1730"/>
    </location>
</feature>
<evidence type="ECO:0000256" key="2">
    <source>
        <dbReference type="ARBA" id="ARBA00022536"/>
    </source>
</evidence>
<dbReference type="SMART" id="SM00135">
    <property type="entry name" value="LY"/>
    <property type="match status" value="10"/>
</dbReference>
<feature type="disulfide bond" evidence="12">
    <location>
        <begin position="417"/>
        <end position="429"/>
    </location>
</feature>
<feature type="disulfide bond" evidence="12">
    <location>
        <begin position="1622"/>
        <end position="1640"/>
    </location>
</feature>
<feature type="disulfide bond" evidence="12">
    <location>
        <begin position="40"/>
        <end position="58"/>
    </location>
</feature>
<feature type="region of interest" description="Disordered" evidence="14">
    <location>
        <begin position="1856"/>
        <end position="1886"/>
    </location>
</feature>
<feature type="disulfide bond" evidence="12">
    <location>
        <begin position="33"/>
        <end position="45"/>
    </location>
</feature>
<sequence length="1886" mass="211936">MIQCLNNRCLPAHKACDGNSDCEDQSDEQNCTCGPDQFRCKHGPCIHSSHRCDRQRDCQDASDEMGCPPTNCTIVPQDQLSIDTVLINCPHTTPCISPKWICDGEDDCWDGSDELKCDHSNPKEPKPSCPTNSFHCSNGMCIPQSWHCDHEDDCDDGTNDTLSSDEAGCEYHCHEEQFQCHNGDCIPSIWRCDDYPDCHDGSDETEDCSKCWHMYLCMYISCVVAVSRPCEPFLYRCNNTGKCIRQSWLCDGEDDCGDPEMSDEQNCTETVCEEHEFQCLNFVCIIKKFYCDGDNDCGDHSDEPESCSKYRHLDVEWNTTETHMYAAGQEKAECTDDQFQCENRRCIPKTWICNEINDCGDNSDEGPICNPNITAPPCLPSQHQCDNGVCVDDEKICNGQNDCGDWSDEFKCTETVCEEHEFQCLNFVCIIKKFYCDGDNDCGDHSDEPESCSKYRHLDVEWNTTETHMSAAGQEKAECTDDQFQCENRRCIPKTWICNEINDCGDNSDEGPICIVRVVSEVKLSTDPNITAPPCLPSQHQCDNGVCVDDEKICNGQNDCGDWSDEFKCNVDECRMGNVCAQICEDKPIGYKCSCHTGFRPKEGGKICEPIDECKESRPCSQYCKNTYRSYSCHCAPGYLSHDNGVTCKADSEFKPKLVFSNRDFIRIMDPSGHNTQLLAKNLTNAVALDFHWEEAILYWSDVDPQGSSIRRMPFNRSEAPTTIIPTGTVQSPDGLAVDWVARNLYWCDKGKDKIEVSRLNGQFRKVLLSEGLEEPRAIVLNPETGSLYWTDWGDKPYIGRAGMDGSHPHVLINDSLGWPNALAIDYVTQELFWADAREDYIAVANLDGHNRHIVTSRDDFHGIQHIFALTVFEDQLYWTDWETKTIERCHKYSCWDHTNVTSTSHRPMDIQVLHPLRQHNIASPCRDNNGGCSSLCLLRPGGGYTCACPDNYVLEEDGVSCRPNCTKSQAVCSNTYKCIPFWWVCDTQDDCGDNSDEPPDCPPFHCFPGQFQCKNGEQCIQPSQICDGRAQCKDGSDENDCDNYTCMASQFQCPRNGTTPAKCINLTSQCDGDVDCAGGEDELDCYVDECRMGNVCAQICEDKPIGYKCSCHTGFRPKEGGKICEPIDECKESRPCSQYCKNTYRSYSCHCAPGYLSHDNGVTCKADSEFKPKLVFSNRDFIRIMDPSGHNTQLLAKNLTNAVALDFHWEEAILYWSDVDPQGSSIRRMPFNRSEAPTTIIPTGTVQSPDGLAVDWVARNLYWCDKGKDKIEVSRLNGQFRKVLLSEGLEEPRAIVLNPETGSLYWTDWGDKPYIGRAGMDGSHPHVLINDSLGWPNALAIDYVTQELFWADAREDYIAVANLDGHNRHIVTSRDDFHGIQHIFALTVFEDQLYWTDWETKTIERCHKYSCWDHTNVTSTSHRPMDIQVLHPLRQHNIASPCRDNNGGCSSLCLLRPGGGYTCACPDNYVLEEDGVSCRPNCTKSQAVCSNTYKCIPFWWVCDTQDDCGDNSDEPPDCPPFHCFPGQFQCKNGEQCIQPSQICDGRAQCKDGSDENDCGECGCADNYTCMASQFQCPRNGTTPAKCINLTSQCDGDVDCAGGEDELDCSEPRTCPSSQFLCDNFRCIPQVWVCDGDDDCHDGSDEPENCSNRRCPDNYFRCQSGRCIPMSWHCDDDRDCKNGEDEPNTCDKSATCPPNYFRCNNNRCIMKSWRCDLDDDCGDGSDEMNCGDEVTCLENEFACKAFNFCIHKEWQCDGDIDCRDASDEENCELTAALQGARSTQLETVFRSATHGATAARTAGTCPNNLTPTEESPPAMPYPCTRKQSTRHGPSVPTTRSTRMEAVQMTRFPFQLRGQCKRSRSGPTDIPSQPPQAEDATVESFRD</sequence>
<feature type="repeat" description="LDL-receptor class B" evidence="13">
    <location>
        <begin position="1260"/>
        <end position="1302"/>
    </location>
</feature>
<dbReference type="PROSITE" id="PS50026">
    <property type="entry name" value="EGF_3"/>
    <property type="match status" value="1"/>
</dbReference>
<feature type="disulfide bond" evidence="12">
    <location>
        <begin position="542"/>
        <end position="560"/>
    </location>
</feature>
<dbReference type="EMBL" id="CP092873">
    <property type="protein sequence ID" value="UYV74244.1"/>
    <property type="molecule type" value="Genomic_DNA"/>
</dbReference>
<dbReference type="Pfam" id="PF07645">
    <property type="entry name" value="EGF_CA"/>
    <property type="match status" value="4"/>
</dbReference>
<evidence type="ECO:0000313" key="17">
    <source>
        <dbReference type="Proteomes" id="UP001235939"/>
    </source>
</evidence>
<comment type="subcellular location">
    <subcellularLocation>
        <location evidence="1">Membrane</location>
        <topology evidence="1">Single-pass membrane protein</topology>
    </subcellularLocation>
</comment>
<feature type="repeat" description="LDL-receptor class B" evidence="13">
    <location>
        <begin position="1347"/>
        <end position="1393"/>
    </location>
</feature>
<feature type="disulfide bond" evidence="12">
    <location>
        <begin position="1544"/>
        <end position="1559"/>
    </location>
</feature>
<dbReference type="Gene3D" id="2.10.25.10">
    <property type="entry name" value="Laminin"/>
    <property type="match status" value="4"/>
</dbReference>
<dbReference type="PROSITE" id="PS51120">
    <property type="entry name" value="LDLRB"/>
    <property type="match status" value="6"/>
</dbReference>
<evidence type="ECO:0000256" key="8">
    <source>
        <dbReference type="ARBA" id="ARBA00023157"/>
    </source>
</evidence>
<feature type="disulfide bond" evidence="12">
    <location>
        <begin position="279"/>
        <end position="297"/>
    </location>
</feature>
<evidence type="ECO:0000256" key="11">
    <source>
        <dbReference type="PROSITE-ProRule" id="PRU00076"/>
    </source>
</evidence>
<feature type="disulfide bond" evidence="12">
    <location>
        <begin position="1615"/>
        <end position="1627"/>
    </location>
</feature>
<dbReference type="Gene3D" id="2.120.10.30">
    <property type="entry name" value="TolB, C-terminal domain"/>
    <property type="match status" value="2"/>
</dbReference>
<evidence type="ECO:0000256" key="13">
    <source>
        <dbReference type="PROSITE-ProRule" id="PRU00461"/>
    </source>
</evidence>
<dbReference type="InterPro" id="IPR000742">
    <property type="entry name" value="EGF"/>
</dbReference>
<dbReference type="InterPro" id="IPR051221">
    <property type="entry name" value="LDLR-related"/>
</dbReference>
<dbReference type="InterPro" id="IPR036055">
    <property type="entry name" value="LDL_receptor-like_sf"/>
</dbReference>
<dbReference type="InterPro" id="IPR000033">
    <property type="entry name" value="LDLR_classB_rpt"/>
</dbReference>
<reference evidence="16 17" key="1">
    <citation type="submission" date="2022-01" db="EMBL/GenBank/DDBJ databases">
        <title>A chromosomal length assembly of Cordylochernes scorpioides.</title>
        <authorList>
            <person name="Zeh D."/>
            <person name="Zeh J."/>
        </authorList>
    </citation>
    <scope>NUCLEOTIDE SEQUENCE [LARGE SCALE GENOMIC DNA]</scope>
    <source>
        <strain evidence="16">IN4F17</strain>
        <tissue evidence="16">Whole Body</tissue>
    </source>
</reference>
<dbReference type="SUPFAM" id="SSF63825">
    <property type="entry name" value="YWTD domain"/>
    <property type="match status" value="2"/>
</dbReference>
<evidence type="ECO:0000256" key="12">
    <source>
        <dbReference type="PROSITE-ProRule" id="PRU00124"/>
    </source>
</evidence>
<evidence type="ECO:0000313" key="16">
    <source>
        <dbReference type="EMBL" id="UYV74244.1"/>
    </source>
</evidence>
<proteinExistence type="predicted"/>
<evidence type="ECO:0000256" key="1">
    <source>
        <dbReference type="ARBA" id="ARBA00004167"/>
    </source>
</evidence>
<feature type="disulfide bond" evidence="12">
    <location>
        <begin position="102"/>
        <end position="117"/>
    </location>
</feature>
<evidence type="ECO:0000256" key="10">
    <source>
        <dbReference type="ARBA" id="ARBA00023180"/>
    </source>
</evidence>
<keyword evidence="9" id="KW-0675">Receptor</keyword>
<feature type="disulfide bond" evidence="12">
    <location>
        <begin position="378"/>
        <end position="390"/>
    </location>
</feature>
<dbReference type="PROSITE" id="PS01209">
    <property type="entry name" value="LDLRA_1"/>
    <property type="match status" value="10"/>
</dbReference>